<name>A0ABQ4CST4_9ACTN</name>
<feature type="transmembrane region" description="Helical" evidence="2">
    <location>
        <begin position="115"/>
        <end position="135"/>
    </location>
</feature>
<dbReference type="InterPro" id="IPR008910">
    <property type="entry name" value="MSC_TM_helix"/>
</dbReference>
<keyword evidence="2" id="KW-0812">Transmembrane</keyword>
<dbReference type="Gene3D" id="1.10.287.1260">
    <property type="match status" value="1"/>
</dbReference>
<evidence type="ECO:0000313" key="3">
    <source>
        <dbReference type="EMBL" id="GIF74350.1"/>
    </source>
</evidence>
<keyword evidence="2" id="KW-0472">Membrane</keyword>
<feature type="transmembrane region" description="Helical" evidence="2">
    <location>
        <begin position="147"/>
        <end position="166"/>
    </location>
</feature>
<evidence type="ECO:0008006" key="5">
    <source>
        <dbReference type="Google" id="ProtNLM"/>
    </source>
</evidence>
<protein>
    <recommendedName>
        <fullName evidence="5">Transporter (Transmembrane protein)</fullName>
    </recommendedName>
</protein>
<evidence type="ECO:0000256" key="1">
    <source>
        <dbReference type="SAM" id="MobiDB-lite"/>
    </source>
</evidence>
<evidence type="ECO:0000313" key="4">
    <source>
        <dbReference type="Proteomes" id="UP000604117"/>
    </source>
</evidence>
<sequence length="363" mass="38580">MNIGAALTDMWRSVLLFVPKALAFLAILLIGYLIARVVRRLVDTLLTRVGFDRAVQRSGIGRRLANSKYDASDILARLAYYAILLFALQFAFGVWGPNPISDLISAVVAWLPKAFVAIVIVVVAAAIASALRDLINGALGGLTYGRLIATLVWAFVVGLGVIAALNQVGIATTVTQPVLVAVLATVAGILIVGVGGGLVRPMQGRWERWLDRAAAESAVIRERARAYQAEKAAAEQRRVDEEAAAERARAEASRLAAERDEAAAAARREAEQREAAARADVDSGPTAVIGTEAERTQVIPRPEEQHIVPGMREPTPAEGLPVAGQRPAEISSSDAPTDPAAPAPASADVEETQVIRPRDARES</sequence>
<accession>A0ABQ4CST4</accession>
<organism evidence="3 4">
    <name type="scientific">Asanoa siamensis</name>
    <dbReference type="NCBI Taxonomy" id="926357"/>
    <lineage>
        <taxon>Bacteria</taxon>
        <taxon>Bacillati</taxon>
        <taxon>Actinomycetota</taxon>
        <taxon>Actinomycetes</taxon>
        <taxon>Micromonosporales</taxon>
        <taxon>Micromonosporaceae</taxon>
        <taxon>Asanoa</taxon>
    </lineage>
</organism>
<reference evidence="3 4" key="1">
    <citation type="submission" date="2021-01" db="EMBL/GenBank/DDBJ databases">
        <title>Whole genome shotgun sequence of Asanoa siamensis NBRC 107932.</title>
        <authorList>
            <person name="Komaki H."/>
            <person name="Tamura T."/>
        </authorList>
    </citation>
    <scope>NUCLEOTIDE SEQUENCE [LARGE SCALE GENOMIC DNA]</scope>
    <source>
        <strain evidence="3 4">NBRC 107932</strain>
    </source>
</reference>
<evidence type="ECO:0000256" key="2">
    <source>
        <dbReference type="SAM" id="Phobius"/>
    </source>
</evidence>
<feature type="transmembrane region" description="Helical" evidence="2">
    <location>
        <begin position="78"/>
        <end position="95"/>
    </location>
</feature>
<dbReference type="EMBL" id="BONE01000030">
    <property type="protein sequence ID" value="GIF74350.1"/>
    <property type="molecule type" value="Genomic_DNA"/>
</dbReference>
<dbReference type="Pfam" id="PF05552">
    <property type="entry name" value="MS_channel_1st_1"/>
    <property type="match status" value="2"/>
</dbReference>
<keyword evidence="2" id="KW-1133">Transmembrane helix</keyword>
<comment type="caution">
    <text evidence="3">The sequence shown here is derived from an EMBL/GenBank/DDBJ whole genome shotgun (WGS) entry which is preliminary data.</text>
</comment>
<feature type="compositionally biased region" description="Low complexity" evidence="1">
    <location>
        <begin position="331"/>
        <end position="347"/>
    </location>
</feature>
<feature type="transmembrane region" description="Helical" evidence="2">
    <location>
        <begin position="14"/>
        <end position="35"/>
    </location>
</feature>
<feature type="region of interest" description="Disordered" evidence="1">
    <location>
        <begin position="250"/>
        <end position="363"/>
    </location>
</feature>
<gene>
    <name evidence="3" type="ORF">Asi02nite_38680</name>
</gene>
<dbReference type="Proteomes" id="UP000604117">
    <property type="component" value="Unassembled WGS sequence"/>
</dbReference>
<feature type="transmembrane region" description="Helical" evidence="2">
    <location>
        <begin position="178"/>
        <end position="199"/>
    </location>
</feature>
<feature type="compositionally biased region" description="Basic and acidic residues" evidence="1">
    <location>
        <begin position="250"/>
        <end position="281"/>
    </location>
</feature>
<proteinExistence type="predicted"/>
<keyword evidence="4" id="KW-1185">Reference proteome</keyword>